<reference evidence="1 2" key="1">
    <citation type="journal article" date="2019" name="Microbiol. Resour. Announc.">
        <title>Draft Genome Sequences of Type Strains of Gordonibacter faecihominis, Paraeggerthella hongkongensis, Parvibacter caecicola,Slackia equolifaciens, Slackia faecicanis, and Slackia isoflavoniconvertens.</title>
        <authorList>
            <person name="Danylec N."/>
            <person name="Stoll D.A."/>
            <person name="Dotsch A."/>
            <person name="Huch M."/>
        </authorList>
    </citation>
    <scope>NUCLEOTIDE SEQUENCE [LARGE SCALE GENOMIC DNA]</scope>
    <source>
        <strain evidence="1 2">DSM 18785</strain>
    </source>
</reference>
<protein>
    <submittedName>
        <fullName evidence="1">Uncharacterized protein</fullName>
    </submittedName>
</protein>
<evidence type="ECO:0000313" key="2">
    <source>
        <dbReference type="Proteomes" id="UP000278327"/>
    </source>
</evidence>
<keyword evidence="2" id="KW-1185">Reference proteome</keyword>
<dbReference type="Proteomes" id="UP000278327">
    <property type="component" value="Unassembled WGS sequence"/>
</dbReference>
<sequence length="77" mass="8823">MRTVMDEVEAYISSRDDLRETTRDGYRIVAETAIYGRFGEMPASEMALCIDELGARRDDPICDKAFRLLRNVSEAME</sequence>
<accession>A0A3N0ATI1</accession>
<proteinExistence type="predicted"/>
<name>A0A3N0ATI1_9ACTN</name>
<evidence type="ECO:0000313" key="1">
    <source>
        <dbReference type="EMBL" id="RNL37948.1"/>
    </source>
</evidence>
<gene>
    <name evidence="1" type="ORF">DMP10_06710</name>
</gene>
<dbReference type="AlphaFoldDB" id="A0A3N0ATI1"/>
<dbReference type="EMBL" id="QICA01000009">
    <property type="protein sequence ID" value="RNL37948.1"/>
    <property type="molecule type" value="Genomic_DNA"/>
</dbReference>
<comment type="caution">
    <text evidence="1">The sequence shown here is derived from an EMBL/GenBank/DDBJ whole genome shotgun (WGS) entry which is preliminary data.</text>
</comment>
<dbReference type="RefSeq" id="WP_117284421.1">
    <property type="nucleotide sequence ID" value="NZ_JAMTCE010000006.1"/>
</dbReference>
<organism evidence="1 2">
    <name type="scientific">Adlercreutzia equolifaciens subsp. celatus DSM 18785</name>
    <dbReference type="NCBI Taxonomy" id="1121021"/>
    <lineage>
        <taxon>Bacteria</taxon>
        <taxon>Bacillati</taxon>
        <taxon>Actinomycetota</taxon>
        <taxon>Coriobacteriia</taxon>
        <taxon>Eggerthellales</taxon>
        <taxon>Eggerthellaceae</taxon>
        <taxon>Adlercreutzia</taxon>
    </lineage>
</organism>